<dbReference type="Proteomes" id="UP000485058">
    <property type="component" value="Unassembled WGS sequence"/>
</dbReference>
<protein>
    <submittedName>
        <fullName evidence="2">Uncharacterized protein</fullName>
    </submittedName>
</protein>
<feature type="non-terminal residue" evidence="2">
    <location>
        <position position="204"/>
    </location>
</feature>
<dbReference type="AlphaFoldDB" id="A0A699YA39"/>
<feature type="signal peptide" evidence="1">
    <location>
        <begin position="1"/>
        <end position="19"/>
    </location>
</feature>
<feature type="chain" id="PRO_5025548316" evidence="1">
    <location>
        <begin position="20"/>
        <end position="204"/>
    </location>
</feature>
<evidence type="ECO:0000256" key="1">
    <source>
        <dbReference type="SAM" id="SignalP"/>
    </source>
</evidence>
<proteinExistence type="predicted"/>
<accession>A0A699YA39</accession>
<evidence type="ECO:0000313" key="3">
    <source>
        <dbReference type="Proteomes" id="UP000485058"/>
    </source>
</evidence>
<feature type="non-terminal residue" evidence="2">
    <location>
        <position position="1"/>
    </location>
</feature>
<keyword evidence="1" id="KW-0732">Signal</keyword>
<evidence type="ECO:0000313" key="2">
    <source>
        <dbReference type="EMBL" id="GFH06215.1"/>
    </source>
</evidence>
<organism evidence="2 3">
    <name type="scientific">Haematococcus lacustris</name>
    <name type="common">Green alga</name>
    <name type="synonym">Haematococcus pluvialis</name>
    <dbReference type="NCBI Taxonomy" id="44745"/>
    <lineage>
        <taxon>Eukaryota</taxon>
        <taxon>Viridiplantae</taxon>
        <taxon>Chlorophyta</taxon>
        <taxon>core chlorophytes</taxon>
        <taxon>Chlorophyceae</taxon>
        <taxon>CS clade</taxon>
        <taxon>Chlamydomonadales</taxon>
        <taxon>Haematococcaceae</taxon>
        <taxon>Haematococcus</taxon>
    </lineage>
</organism>
<sequence length="204" mass="21218">MTLLSLVLAEGVIPAPALADKVRARLDVLRRTQALKAGEGEEALLLTALLGIRLPPSGLLRALVWSFDCQEGPSLVRPRERDAVLQAQVQALLPSILAALLPSPKEEAKAQRGWWTPSHGAEGGREARVAEAGSGAEQLGGLGGVREAEVGPALLAGLSVAAAVQTVAQLQWPCSVPLMGLRAQVQPSAATLSRAMKLVAAGLR</sequence>
<reference evidence="2 3" key="1">
    <citation type="submission" date="2020-02" db="EMBL/GenBank/DDBJ databases">
        <title>Draft genome sequence of Haematococcus lacustris strain NIES-144.</title>
        <authorList>
            <person name="Morimoto D."/>
            <person name="Nakagawa S."/>
            <person name="Yoshida T."/>
            <person name="Sawayama S."/>
        </authorList>
    </citation>
    <scope>NUCLEOTIDE SEQUENCE [LARGE SCALE GENOMIC DNA]</scope>
    <source>
        <strain evidence="2 3">NIES-144</strain>
    </source>
</reference>
<gene>
    <name evidence="2" type="ORF">HaLaN_00810</name>
</gene>
<dbReference type="EMBL" id="BLLF01000028">
    <property type="protein sequence ID" value="GFH06215.1"/>
    <property type="molecule type" value="Genomic_DNA"/>
</dbReference>
<comment type="caution">
    <text evidence="2">The sequence shown here is derived from an EMBL/GenBank/DDBJ whole genome shotgun (WGS) entry which is preliminary data.</text>
</comment>
<keyword evidence="3" id="KW-1185">Reference proteome</keyword>
<name>A0A699YA39_HAELA</name>